<evidence type="ECO:0000313" key="2">
    <source>
        <dbReference type="Proteomes" id="UP001150538"/>
    </source>
</evidence>
<sequence>SAYDLEVLAHGHESSSTAVDATPKIDDGYFGLPGFQRQMPENITAFTDNGKMFNDIRNLYRLLGPLGKVSFEKVTEVLSLVCSGNPTKFLELKAIQTQDFETETNDDLQISKSWACVYCFVDSTIVHKKLVAHKYGLQIGLIFNVVTSNETGKIDEIHNNCNTEVIELMRTAVGMVKMERNVQFAMMQ</sequence>
<gene>
    <name evidence="1" type="ORF">H4219_005925</name>
</gene>
<protein>
    <submittedName>
        <fullName evidence="1">Uncharacterized protein</fullName>
    </submittedName>
</protein>
<proteinExistence type="predicted"/>
<comment type="caution">
    <text evidence="1">The sequence shown here is derived from an EMBL/GenBank/DDBJ whole genome shotgun (WGS) entry which is preliminary data.</text>
</comment>
<reference evidence="1" key="1">
    <citation type="submission" date="2022-07" db="EMBL/GenBank/DDBJ databases">
        <title>Phylogenomic reconstructions and comparative analyses of Kickxellomycotina fungi.</title>
        <authorList>
            <person name="Reynolds N.K."/>
            <person name="Stajich J.E."/>
            <person name="Barry K."/>
            <person name="Grigoriev I.V."/>
            <person name="Crous P."/>
            <person name="Smith M.E."/>
        </authorList>
    </citation>
    <scope>NUCLEOTIDE SEQUENCE</scope>
    <source>
        <strain evidence="1">NBRC 100468</strain>
    </source>
</reference>
<name>A0A9W8DN84_9FUNG</name>
<evidence type="ECO:0000313" key="1">
    <source>
        <dbReference type="EMBL" id="KAJ1911482.1"/>
    </source>
</evidence>
<dbReference type="Proteomes" id="UP001150538">
    <property type="component" value="Unassembled WGS sequence"/>
</dbReference>
<keyword evidence="2" id="KW-1185">Reference proteome</keyword>
<accession>A0A9W8DN84</accession>
<feature type="non-terminal residue" evidence="1">
    <location>
        <position position="1"/>
    </location>
</feature>
<dbReference type="AlphaFoldDB" id="A0A9W8DN84"/>
<organism evidence="1 2">
    <name type="scientific">Mycoemilia scoparia</name>
    <dbReference type="NCBI Taxonomy" id="417184"/>
    <lineage>
        <taxon>Eukaryota</taxon>
        <taxon>Fungi</taxon>
        <taxon>Fungi incertae sedis</taxon>
        <taxon>Zoopagomycota</taxon>
        <taxon>Kickxellomycotina</taxon>
        <taxon>Kickxellomycetes</taxon>
        <taxon>Kickxellales</taxon>
        <taxon>Kickxellaceae</taxon>
        <taxon>Mycoemilia</taxon>
    </lineage>
</organism>
<dbReference type="EMBL" id="JANBPU010000444">
    <property type="protein sequence ID" value="KAJ1911482.1"/>
    <property type="molecule type" value="Genomic_DNA"/>
</dbReference>